<dbReference type="AlphaFoldDB" id="A0AAQ3QVB6"/>
<evidence type="ECO:0000256" key="1">
    <source>
        <dbReference type="SAM" id="SignalP"/>
    </source>
</evidence>
<evidence type="ECO:0000313" key="3">
    <source>
        <dbReference type="Proteomes" id="UP001304300"/>
    </source>
</evidence>
<sequence length="231" mass="25844">MKFNIKSHIYLSTVFLACSVLCASAQLEDAVNITFRCISLDSPIRVNLYTQLEGGEPIRIYANSRTNWIKYSGPNPIVFYRDSNPTGEQNVRVPVGQFAFSKGMDTPLLLFTQSEVKGHYRITSIDDDLEVAPAGSYRIFNFTQKDIAGIVGSQRFRATPGDSALVRNAEDEAVEVSVRLAENAEDGPERLYAATWTYSPDFRYLIFIVPTGDRTRGNIKIRKITDIVAES</sequence>
<accession>A0AAQ3QVB6</accession>
<organism evidence="2 3">
    <name type="scientific">Rubellicoccus peritrichatus</name>
    <dbReference type="NCBI Taxonomy" id="3080537"/>
    <lineage>
        <taxon>Bacteria</taxon>
        <taxon>Pseudomonadati</taxon>
        <taxon>Verrucomicrobiota</taxon>
        <taxon>Opitutia</taxon>
        <taxon>Puniceicoccales</taxon>
        <taxon>Cerasicoccaceae</taxon>
        <taxon>Rubellicoccus</taxon>
    </lineage>
</organism>
<name>A0AAQ3QVB6_9BACT</name>
<evidence type="ECO:0008006" key="4">
    <source>
        <dbReference type="Google" id="ProtNLM"/>
    </source>
</evidence>
<dbReference type="Proteomes" id="UP001304300">
    <property type="component" value="Chromosome"/>
</dbReference>
<gene>
    <name evidence="2" type="ORF">RZN69_09255</name>
</gene>
<dbReference type="RefSeq" id="WP_317835821.1">
    <property type="nucleotide sequence ID" value="NZ_CP136920.1"/>
</dbReference>
<feature type="signal peptide" evidence="1">
    <location>
        <begin position="1"/>
        <end position="25"/>
    </location>
</feature>
<feature type="chain" id="PRO_5043039773" description="DUF4397 domain-containing protein" evidence="1">
    <location>
        <begin position="26"/>
        <end position="231"/>
    </location>
</feature>
<proteinExistence type="predicted"/>
<keyword evidence="3" id="KW-1185">Reference proteome</keyword>
<dbReference type="EMBL" id="CP136920">
    <property type="protein sequence ID" value="WOO43276.1"/>
    <property type="molecule type" value="Genomic_DNA"/>
</dbReference>
<evidence type="ECO:0000313" key="2">
    <source>
        <dbReference type="EMBL" id="WOO43276.1"/>
    </source>
</evidence>
<dbReference type="PROSITE" id="PS51257">
    <property type="entry name" value="PROKAR_LIPOPROTEIN"/>
    <property type="match status" value="1"/>
</dbReference>
<protein>
    <recommendedName>
        <fullName evidence="4">DUF4397 domain-containing protein</fullName>
    </recommendedName>
</protein>
<reference evidence="2 3" key="1">
    <citation type="submission" date="2023-10" db="EMBL/GenBank/DDBJ databases">
        <title>Rubellicoccus peritrichatus gen. nov., sp. nov., isolated from an algae of coral reef tank.</title>
        <authorList>
            <person name="Luo J."/>
        </authorList>
    </citation>
    <scope>NUCLEOTIDE SEQUENCE [LARGE SCALE GENOMIC DNA]</scope>
    <source>
        <strain evidence="2 3">CR14</strain>
    </source>
</reference>
<keyword evidence="1" id="KW-0732">Signal</keyword>
<dbReference type="KEGG" id="puo:RZN69_09255"/>